<dbReference type="GO" id="GO:0005770">
    <property type="term" value="C:late endosome"/>
    <property type="evidence" value="ECO:0007669"/>
    <property type="project" value="TreeGrafter"/>
</dbReference>
<dbReference type="GO" id="GO:0043005">
    <property type="term" value="C:neuron projection"/>
    <property type="evidence" value="ECO:0007669"/>
    <property type="project" value="TreeGrafter"/>
</dbReference>
<dbReference type="OrthoDB" id="411646at2759"/>
<dbReference type="InterPro" id="IPR037191">
    <property type="entry name" value="VPS9_dom_sf"/>
</dbReference>
<dbReference type="SUPFAM" id="SSF48403">
    <property type="entry name" value="Ankyrin repeat"/>
    <property type="match status" value="2"/>
</dbReference>
<dbReference type="SMART" id="SM00248">
    <property type="entry name" value="ANK"/>
    <property type="match status" value="7"/>
</dbReference>
<evidence type="ECO:0000256" key="2">
    <source>
        <dbReference type="SAM" id="MobiDB-lite"/>
    </source>
</evidence>
<evidence type="ECO:0000313" key="5">
    <source>
        <dbReference type="RefSeq" id="XP_018335193.1"/>
    </source>
</evidence>
<dbReference type="CDD" id="cd22886">
    <property type="entry name" value="ANKRD27_zf2"/>
    <property type="match status" value="1"/>
</dbReference>
<dbReference type="InParanoid" id="A0A1W4XRU5"/>
<dbReference type="SMART" id="SM00167">
    <property type="entry name" value="VPS9"/>
    <property type="match status" value="1"/>
</dbReference>
<feature type="repeat" description="ANK" evidence="1">
    <location>
        <begin position="520"/>
        <end position="541"/>
    </location>
</feature>
<feature type="repeat" description="ANK" evidence="1">
    <location>
        <begin position="559"/>
        <end position="591"/>
    </location>
</feature>
<reference evidence="5" key="1">
    <citation type="submission" date="2025-08" db="UniProtKB">
        <authorList>
            <consortium name="RefSeq"/>
        </authorList>
    </citation>
    <scope>IDENTIFICATION</scope>
    <source>
        <tissue evidence="5">Entire body</tissue>
    </source>
</reference>
<feature type="repeat" description="ANK" evidence="1">
    <location>
        <begin position="487"/>
        <end position="519"/>
    </location>
</feature>
<dbReference type="Pfam" id="PF00023">
    <property type="entry name" value="Ank"/>
    <property type="match status" value="1"/>
</dbReference>
<feature type="domain" description="VPS9" evidence="3">
    <location>
        <begin position="240"/>
        <end position="378"/>
    </location>
</feature>
<keyword evidence="4" id="KW-1185">Reference proteome</keyword>
<evidence type="ECO:0000313" key="4">
    <source>
        <dbReference type="Proteomes" id="UP000192223"/>
    </source>
</evidence>
<dbReference type="GO" id="GO:0005769">
    <property type="term" value="C:early endosome"/>
    <property type="evidence" value="ECO:0007669"/>
    <property type="project" value="TreeGrafter"/>
</dbReference>
<dbReference type="PROSITE" id="PS51205">
    <property type="entry name" value="VPS9"/>
    <property type="match status" value="1"/>
</dbReference>
<dbReference type="Gene3D" id="1.25.40.20">
    <property type="entry name" value="Ankyrin repeat-containing domain"/>
    <property type="match status" value="3"/>
</dbReference>
<gene>
    <name evidence="5" type="primary">LOC108744097</name>
</gene>
<dbReference type="InterPro" id="IPR036770">
    <property type="entry name" value="Ankyrin_rpt-contain_sf"/>
</dbReference>
<dbReference type="PRINTS" id="PR01415">
    <property type="entry name" value="ANKYRIN"/>
</dbReference>
<proteinExistence type="predicted"/>
<feature type="repeat" description="ANK" evidence="1">
    <location>
        <begin position="454"/>
        <end position="486"/>
    </location>
</feature>
<sequence length="872" mass="99913">MCMEYDESMTDNPFFQEIQKNYQNLIHEAIKEKWIFCIPRRGTIYGHNLNANDIFEHVLVPYPKTKNNCYRTLTNKNVHIKNKCLHINRSPLESKNFKILFEETFYVSNQEKYTVWCINKPLHYLHNAEIHFDSNKINTLQDCINLLSKYCVVTDILKLIEKECNKILALHKHLETESLQNLRNITKELFINVLDKVMKFVNVNEMETSTTLDNFKISVETYIQFIIYKRHFPAVCNATAYLDSSLNKIIRNSFHVECKDLNIDSSLHDYISSAKLQLNKINNFQTILDKVNCLKSSFQFCKLKNITNNTKLLSADDFINIAIFIIIKSNVYNWVGNVTYITQFICNNFYSFNENSFFITTLEAAVQHIQNRGILTLKNEIVKNDLINNFSTKLELLYEHIKSNNFMKFQELFATITHKPIVQYNQQLCHPLCSCESCETVLKDEINIDTVDEKGCTLLHMASYYGRSQIVDELIHKGANVNCVDFMNNSPLHYASSRGNQDILLLLLHARSEVNLKDYNGNTPLHLASYNGHENCVKALLYSTIQKEKAVDINCQNNSGDTALHLASKLGFVEIVGILLQYGSNPNIKNHKNIDAVELAHNYYVKQMIILTKLHGVENTDKHTSNNNVTKPNNNDQTDKNMENPVLNDIHTKGYKQMKKVELVLKAIENNDTPLMCYHLGIPSSHTSALQQTIAGECHPLCLCEKCQTNGEIEHVKSFPPVSNAIHVNICNTGGYTPLHIATKYGRSEMVRLLLDSGSSVNAKTFKHQFTPLHIACLYQRVNCIRELLKSGVCDVDTQDAKGNTPLHYAVSVNNARIVEILLGAGANVTLKNIYDKTSHQEANERMLLNISKLFKKRYEKLVDDCELPLEI</sequence>
<feature type="compositionally biased region" description="Low complexity" evidence="2">
    <location>
        <begin position="626"/>
        <end position="635"/>
    </location>
</feature>
<dbReference type="GO" id="GO:0000149">
    <property type="term" value="F:SNARE binding"/>
    <property type="evidence" value="ECO:0007669"/>
    <property type="project" value="TreeGrafter"/>
</dbReference>
<dbReference type="GO" id="GO:0045022">
    <property type="term" value="P:early endosome to late endosome transport"/>
    <property type="evidence" value="ECO:0007669"/>
    <property type="project" value="TreeGrafter"/>
</dbReference>
<organism evidence="4 5">
    <name type="scientific">Agrilus planipennis</name>
    <name type="common">Emerald ash borer</name>
    <name type="synonym">Agrilus marcopoli</name>
    <dbReference type="NCBI Taxonomy" id="224129"/>
    <lineage>
        <taxon>Eukaryota</taxon>
        <taxon>Metazoa</taxon>
        <taxon>Ecdysozoa</taxon>
        <taxon>Arthropoda</taxon>
        <taxon>Hexapoda</taxon>
        <taxon>Insecta</taxon>
        <taxon>Pterygota</taxon>
        <taxon>Neoptera</taxon>
        <taxon>Endopterygota</taxon>
        <taxon>Coleoptera</taxon>
        <taxon>Polyphaga</taxon>
        <taxon>Elateriformia</taxon>
        <taxon>Buprestoidea</taxon>
        <taxon>Buprestidae</taxon>
        <taxon>Agrilinae</taxon>
        <taxon>Agrilus</taxon>
    </lineage>
</organism>
<dbReference type="STRING" id="224129.A0A1W4XRU5"/>
<protein>
    <submittedName>
        <fullName evidence="5">Ankyrin repeat domain-containing protein 27-like</fullName>
    </submittedName>
</protein>
<dbReference type="RefSeq" id="XP_018335193.1">
    <property type="nucleotide sequence ID" value="XM_018479691.2"/>
</dbReference>
<dbReference type="PROSITE" id="PS50088">
    <property type="entry name" value="ANK_REPEAT"/>
    <property type="match status" value="6"/>
</dbReference>
<feature type="region of interest" description="Disordered" evidence="2">
    <location>
        <begin position="620"/>
        <end position="642"/>
    </location>
</feature>
<dbReference type="Pfam" id="PF13857">
    <property type="entry name" value="Ank_5"/>
    <property type="match status" value="1"/>
</dbReference>
<dbReference type="PANTHER" id="PTHR24170">
    <property type="entry name" value="ANKYRIN REPEAT DOMAIN-CONTAINING PROTEIN 27"/>
    <property type="match status" value="1"/>
</dbReference>
<dbReference type="GeneID" id="108744097"/>
<feature type="repeat" description="ANK" evidence="1">
    <location>
        <begin position="734"/>
        <end position="766"/>
    </location>
</feature>
<dbReference type="GO" id="GO:0048812">
    <property type="term" value="P:neuron projection morphogenesis"/>
    <property type="evidence" value="ECO:0007669"/>
    <property type="project" value="TreeGrafter"/>
</dbReference>
<dbReference type="Proteomes" id="UP000192223">
    <property type="component" value="Unplaced"/>
</dbReference>
<feature type="repeat" description="ANK" evidence="1">
    <location>
        <begin position="802"/>
        <end position="834"/>
    </location>
</feature>
<dbReference type="KEGG" id="apln:108744097"/>
<dbReference type="InterPro" id="IPR002110">
    <property type="entry name" value="Ankyrin_rpt"/>
</dbReference>
<dbReference type="SUPFAM" id="SSF109993">
    <property type="entry name" value="VPS9 domain"/>
    <property type="match status" value="1"/>
</dbReference>
<dbReference type="GO" id="GO:0005085">
    <property type="term" value="F:guanyl-nucleotide exchange factor activity"/>
    <property type="evidence" value="ECO:0007669"/>
    <property type="project" value="TreeGrafter"/>
</dbReference>
<dbReference type="InterPro" id="IPR051248">
    <property type="entry name" value="UPF0507/Ank_repeat_27"/>
</dbReference>
<evidence type="ECO:0000259" key="3">
    <source>
        <dbReference type="PROSITE" id="PS51205"/>
    </source>
</evidence>
<dbReference type="GO" id="GO:0030133">
    <property type="term" value="C:transport vesicle"/>
    <property type="evidence" value="ECO:0007669"/>
    <property type="project" value="TreeGrafter"/>
</dbReference>
<name>A0A1W4XRU5_AGRPL</name>
<evidence type="ECO:0000256" key="1">
    <source>
        <dbReference type="PROSITE-ProRule" id="PRU00023"/>
    </source>
</evidence>
<dbReference type="CDD" id="cd22885">
    <property type="entry name" value="ANKRD27_zf1"/>
    <property type="match status" value="1"/>
</dbReference>
<keyword evidence="1" id="KW-0040">ANK repeat</keyword>
<dbReference type="PANTHER" id="PTHR24170:SF2">
    <property type="entry name" value="ANKYRIN REPEAT DOMAIN-CONTAINING PROTEIN 27"/>
    <property type="match status" value="1"/>
</dbReference>
<dbReference type="Pfam" id="PF02204">
    <property type="entry name" value="VPS9"/>
    <property type="match status" value="1"/>
</dbReference>
<dbReference type="InterPro" id="IPR003123">
    <property type="entry name" value="VPS9"/>
</dbReference>
<dbReference type="PROSITE" id="PS50297">
    <property type="entry name" value="ANK_REP_REGION"/>
    <property type="match status" value="6"/>
</dbReference>
<dbReference type="Gene3D" id="1.20.1050.80">
    <property type="entry name" value="VPS9 domain"/>
    <property type="match status" value="1"/>
</dbReference>
<dbReference type="Pfam" id="PF12796">
    <property type="entry name" value="Ank_2"/>
    <property type="match status" value="2"/>
</dbReference>
<dbReference type="AlphaFoldDB" id="A0A1W4XRU5"/>
<dbReference type="GO" id="GO:0005886">
    <property type="term" value="C:plasma membrane"/>
    <property type="evidence" value="ECO:0007669"/>
    <property type="project" value="TreeGrafter"/>
</dbReference>
<dbReference type="GO" id="GO:0097422">
    <property type="term" value="C:tubular endosome"/>
    <property type="evidence" value="ECO:0007669"/>
    <property type="project" value="TreeGrafter"/>
</dbReference>
<accession>A0A1W4XRU5</accession>